<keyword evidence="1" id="KW-0732">Signal</keyword>
<proteinExistence type="predicted"/>
<sequence length="113" mass="13139">MKKFTFLILLLLSSLQATEKIPEKDKKTGLIMGQNWQFIQAHCTACHSAAIVTQNRMSRESWQASLRWMQKEQGLWPLGQNEKIILDYLAKYYGPQPSGRRRNLPPHLMPTKK</sequence>
<evidence type="ECO:0008006" key="4">
    <source>
        <dbReference type="Google" id="ProtNLM"/>
    </source>
</evidence>
<dbReference type="RefSeq" id="WP_274154241.1">
    <property type="nucleotide sequence ID" value="NZ_CP117812.1"/>
</dbReference>
<keyword evidence="3" id="KW-1185">Reference proteome</keyword>
<dbReference type="EMBL" id="CP117812">
    <property type="protein sequence ID" value="WDE99384.1"/>
    <property type="molecule type" value="Genomic_DNA"/>
</dbReference>
<dbReference type="Gene3D" id="1.10.760.10">
    <property type="entry name" value="Cytochrome c-like domain"/>
    <property type="match status" value="1"/>
</dbReference>
<feature type="chain" id="PRO_5047470261" description="Quinohemoprotein amine dehydrogenase alpha subunit haem binding domain-containing protein" evidence="1">
    <location>
        <begin position="20"/>
        <end position="113"/>
    </location>
</feature>
<feature type="signal peptide" evidence="1">
    <location>
        <begin position="1"/>
        <end position="19"/>
    </location>
</feature>
<dbReference type="SUPFAM" id="SSF46626">
    <property type="entry name" value="Cytochrome c"/>
    <property type="match status" value="1"/>
</dbReference>
<reference evidence="2 3" key="1">
    <citation type="submission" date="2023-02" db="EMBL/GenBank/DDBJ databases">
        <title>Genome sequence of Lentisphaera profundi SAORIC-696.</title>
        <authorList>
            <person name="Kim e."/>
            <person name="Cho J.-C."/>
            <person name="Choi A."/>
            <person name="Kang I."/>
        </authorList>
    </citation>
    <scope>NUCLEOTIDE SEQUENCE [LARGE SCALE GENOMIC DNA]</scope>
    <source>
        <strain evidence="2 3">SAORIC-696</strain>
    </source>
</reference>
<dbReference type="Proteomes" id="UP001214250">
    <property type="component" value="Chromosome 2"/>
</dbReference>
<gene>
    <name evidence="2" type="ORF">PQO03_16225</name>
</gene>
<accession>A0ABY7W326</accession>
<organism evidence="2 3">
    <name type="scientific">Lentisphaera profundi</name>
    <dbReference type="NCBI Taxonomy" id="1658616"/>
    <lineage>
        <taxon>Bacteria</taxon>
        <taxon>Pseudomonadati</taxon>
        <taxon>Lentisphaerota</taxon>
        <taxon>Lentisphaeria</taxon>
        <taxon>Lentisphaerales</taxon>
        <taxon>Lentisphaeraceae</taxon>
        <taxon>Lentisphaera</taxon>
    </lineage>
</organism>
<evidence type="ECO:0000256" key="1">
    <source>
        <dbReference type="SAM" id="SignalP"/>
    </source>
</evidence>
<evidence type="ECO:0000313" key="2">
    <source>
        <dbReference type="EMBL" id="WDE99384.1"/>
    </source>
</evidence>
<dbReference type="InterPro" id="IPR036909">
    <property type="entry name" value="Cyt_c-like_dom_sf"/>
</dbReference>
<protein>
    <recommendedName>
        <fullName evidence="4">Quinohemoprotein amine dehydrogenase alpha subunit haem binding domain-containing protein</fullName>
    </recommendedName>
</protein>
<name>A0ABY7W326_9BACT</name>
<evidence type="ECO:0000313" key="3">
    <source>
        <dbReference type="Proteomes" id="UP001214250"/>
    </source>
</evidence>